<feature type="transmembrane region" description="Helical" evidence="2">
    <location>
        <begin position="330"/>
        <end position="352"/>
    </location>
</feature>
<feature type="transmembrane region" description="Helical" evidence="2">
    <location>
        <begin position="262"/>
        <end position="282"/>
    </location>
</feature>
<feature type="transmembrane region" description="Helical" evidence="2">
    <location>
        <begin position="202"/>
        <end position="222"/>
    </location>
</feature>
<evidence type="ECO:0000256" key="1">
    <source>
        <dbReference type="SAM" id="MobiDB-lite"/>
    </source>
</evidence>
<dbReference type="STRING" id="1073089.A0A1L9RV83"/>
<protein>
    <submittedName>
        <fullName evidence="3">Uncharacterized protein</fullName>
    </submittedName>
</protein>
<keyword evidence="2" id="KW-0472">Membrane</keyword>
<dbReference type="AlphaFoldDB" id="A0A1L9RV83"/>
<feature type="transmembrane region" description="Helical" evidence="2">
    <location>
        <begin position="118"/>
        <end position="139"/>
    </location>
</feature>
<feature type="transmembrane region" description="Helical" evidence="2">
    <location>
        <begin position="387"/>
        <end position="408"/>
    </location>
</feature>
<dbReference type="OrthoDB" id="3789824at2759"/>
<keyword evidence="2" id="KW-1133">Transmembrane helix</keyword>
<gene>
    <name evidence="3" type="ORF">ASPWEDRAFT_168709</name>
</gene>
<evidence type="ECO:0000313" key="4">
    <source>
        <dbReference type="Proteomes" id="UP000184383"/>
    </source>
</evidence>
<evidence type="ECO:0000313" key="3">
    <source>
        <dbReference type="EMBL" id="OJJ38832.1"/>
    </source>
</evidence>
<feature type="region of interest" description="Disordered" evidence="1">
    <location>
        <begin position="511"/>
        <end position="532"/>
    </location>
</feature>
<keyword evidence="4" id="KW-1185">Reference proteome</keyword>
<dbReference type="VEuPathDB" id="FungiDB:ASPWEDRAFT_168709"/>
<dbReference type="GeneID" id="63746180"/>
<sequence>MTTEIAPNTNLTTACLEPSFAFQSFDSVVKCLQEYGQPESDYLNDVLGVSSKSAFGAVMAGCIDQYCEAPDPDLGGCGANDHSKNYTVSFWDSPYLDFSACADLDESVNQDIGGIGVFISYIMQLIIIVYIWLAVRLLVFIPAASRFFRYLPAAMRWWMDPRKKTLDKERSQDLQIRLTKRFGHHQTVLQAMLVEFQEAQCFFMLSIQAAALIALSTGPQVFEATSFAQLESNVSAIALVALMGVVPVTFGLWVLHKVGMNSWYTMFWSTISVALSNVTLYMGNSSPSATSLVTISSTDRLDKCGHYGPPLIYCYGYSGSTMGSYSPSMFILRIINYVSLAFYGIIVLMWLAPYLRRCMQKNEWSQHTYVRVHQVLTARWARAFGRVWTVFVELVSMLFCVVYGIYLTSRNFGAFDADSWSFGQIIAVTIWAPVICKYFYWAMFGTESYSAIRVPEPYKILRVRTSNILETGSRSEDGERLFIHIPSTSDLNLGQSSTQVTDVELTSLKSRTTGMREEPEEKQARWKAREMN</sequence>
<proteinExistence type="predicted"/>
<keyword evidence="2" id="KW-0812">Transmembrane</keyword>
<dbReference type="RefSeq" id="XP_040692508.1">
    <property type="nucleotide sequence ID" value="XM_040830332.1"/>
</dbReference>
<reference evidence="4" key="1">
    <citation type="journal article" date="2017" name="Genome Biol.">
        <title>Comparative genomics reveals high biological diversity and specific adaptations in the industrially and medically important fungal genus Aspergillus.</title>
        <authorList>
            <person name="de Vries R.P."/>
            <person name="Riley R."/>
            <person name="Wiebenga A."/>
            <person name="Aguilar-Osorio G."/>
            <person name="Amillis S."/>
            <person name="Uchima C.A."/>
            <person name="Anderluh G."/>
            <person name="Asadollahi M."/>
            <person name="Askin M."/>
            <person name="Barry K."/>
            <person name="Battaglia E."/>
            <person name="Bayram O."/>
            <person name="Benocci T."/>
            <person name="Braus-Stromeyer S.A."/>
            <person name="Caldana C."/>
            <person name="Canovas D."/>
            <person name="Cerqueira G.C."/>
            <person name="Chen F."/>
            <person name="Chen W."/>
            <person name="Choi C."/>
            <person name="Clum A."/>
            <person name="Dos Santos R.A."/>
            <person name="Damasio A.R."/>
            <person name="Diallinas G."/>
            <person name="Emri T."/>
            <person name="Fekete E."/>
            <person name="Flipphi M."/>
            <person name="Freyberg S."/>
            <person name="Gallo A."/>
            <person name="Gournas C."/>
            <person name="Habgood R."/>
            <person name="Hainaut M."/>
            <person name="Harispe M.L."/>
            <person name="Henrissat B."/>
            <person name="Hilden K.S."/>
            <person name="Hope R."/>
            <person name="Hossain A."/>
            <person name="Karabika E."/>
            <person name="Karaffa L."/>
            <person name="Karanyi Z."/>
            <person name="Krasevec N."/>
            <person name="Kuo A."/>
            <person name="Kusch H."/>
            <person name="LaButti K."/>
            <person name="Lagendijk E.L."/>
            <person name="Lapidus A."/>
            <person name="Levasseur A."/>
            <person name="Lindquist E."/>
            <person name="Lipzen A."/>
            <person name="Logrieco A.F."/>
            <person name="MacCabe A."/>
            <person name="Maekelae M.R."/>
            <person name="Malavazi I."/>
            <person name="Melin P."/>
            <person name="Meyer V."/>
            <person name="Mielnichuk N."/>
            <person name="Miskei M."/>
            <person name="Molnar A.P."/>
            <person name="Mule G."/>
            <person name="Ngan C.Y."/>
            <person name="Orejas M."/>
            <person name="Orosz E."/>
            <person name="Ouedraogo J.P."/>
            <person name="Overkamp K.M."/>
            <person name="Park H.-S."/>
            <person name="Perrone G."/>
            <person name="Piumi F."/>
            <person name="Punt P.J."/>
            <person name="Ram A.F."/>
            <person name="Ramon A."/>
            <person name="Rauscher S."/>
            <person name="Record E."/>
            <person name="Riano-Pachon D.M."/>
            <person name="Robert V."/>
            <person name="Roehrig J."/>
            <person name="Ruller R."/>
            <person name="Salamov A."/>
            <person name="Salih N.S."/>
            <person name="Samson R.A."/>
            <person name="Sandor E."/>
            <person name="Sanguinetti M."/>
            <person name="Schuetze T."/>
            <person name="Sepcic K."/>
            <person name="Shelest E."/>
            <person name="Sherlock G."/>
            <person name="Sophianopoulou V."/>
            <person name="Squina F.M."/>
            <person name="Sun H."/>
            <person name="Susca A."/>
            <person name="Todd R.B."/>
            <person name="Tsang A."/>
            <person name="Unkles S.E."/>
            <person name="van de Wiele N."/>
            <person name="van Rossen-Uffink D."/>
            <person name="Oliveira J.V."/>
            <person name="Vesth T.C."/>
            <person name="Visser J."/>
            <person name="Yu J.-H."/>
            <person name="Zhou M."/>
            <person name="Andersen M.R."/>
            <person name="Archer D.B."/>
            <person name="Baker S.E."/>
            <person name="Benoit I."/>
            <person name="Brakhage A.A."/>
            <person name="Braus G.H."/>
            <person name="Fischer R."/>
            <person name="Frisvad J.C."/>
            <person name="Goldman G.H."/>
            <person name="Houbraken J."/>
            <person name="Oakley B."/>
            <person name="Pocsi I."/>
            <person name="Scazzocchio C."/>
            <person name="Seiboth B."/>
            <person name="vanKuyk P.A."/>
            <person name="Wortman J."/>
            <person name="Dyer P.S."/>
            <person name="Grigoriev I.V."/>
        </authorList>
    </citation>
    <scope>NUCLEOTIDE SEQUENCE [LARGE SCALE GENOMIC DNA]</scope>
    <source>
        <strain evidence="4">DTO 134E9</strain>
    </source>
</reference>
<feature type="transmembrane region" description="Helical" evidence="2">
    <location>
        <begin position="420"/>
        <end position="440"/>
    </location>
</feature>
<name>A0A1L9RV83_ASPWE</name>
<accession>A0A1L9RV83</accession>
<feature type="transmembrane region" description="Helical" evidence="2">
    <location>
        <begin position="234"/>
        <end position="255"/>
    </location>
</feature>
<organism evidence="3 4">
    <name type="scientific">Aspergillus wentii DTO 134E9</name>
    <dbReference type="NCBI Taxonomy" id="1073089"/>
    <lineage>
        <taxon>Eukaryota</taxon>
        <taxon>Fungi</taxon>
        <taxon>Dikarya</taxon>
        <taxon>Ascomycota</taxon>
        <taxon>Pezizomycotina</taxon>
        <taxon>Eurotiomycetes</taxon>
        <taxon>Eurotiomycetidae</taxon>
        <taxon>Eurotiales</taxon>
        <taxon>Aspergillaceae</taxon>
        <taxon>Aspergillus</taxon>
        <taxon>Aspergillus subgen. Cremei</taxon>
    </lineage>
</organism>
<evidence type="ECO:0000256" key="2">
    <source>
        <dbReference type="SAM" id="Phobius"/>
    </source>
</evidence>
<feature type="compositionally biased region" description="Basic and acidic residues" evidence="1">
    <location>
        <begin position="514"/>
        <end position="532"/>
    </location>
</feature>
<dbReference type="EMBL" id="KV878210">
    <property type="protein sequence ID" value="OJJ38832.1"/>
    <property type="molecule type" value="Genomic_DNA"/>
</dbReference>
<dbReference type="Proteomes" id="UP000184383">
    <property type="component" value="Unassembled WGS sequence"/>
</dbReference>